<evidence type="ECO:0000313" key="10">
    <source>
        <dbReference type="EMBL" id="GMM57552.1"/>
    </source>
</evidence>
<dbReference type="SUPFAM" id="SSF63411">
    <property type="entry name" value="LuxS/MPP-like metallohydrolase"/>
    <property type="match status" value="4"/>
</dbReference>
<dbReference type="InterPro" id="IPR050626">
    <property type="entry name" value="Peptidase_M16"/>
</dbReference>
<dbReference type="Pfam" id="PF05193">
    <property type="entry name" value="Peptidase_M16_C"/>
    <property type="match status" value="1"/>
</dbReference>
<comment type="similarity">
    <text evidence="1">Belongs to the peptidase M16 family.</text>
</comment>
<reference evidence="10 11" key="1">
    <citation type="journal article" date="2023" name="Elife">
        <title>Identification of key yeast species and microbe-microbe interactions impacting larval growth of Drosophila in the wild.</title>
        <authorList>
            <person name="Mure A."/>
            <person name="Sugiura Y."/>
            <person name="Maeda R."/>
            <person name="Honda K."/>
            <person name="Sakurai N."/>
            <person name="Takahashi Y."/>
            <person name="Watada M."/>
            <person name="Katoh T."/>
            <person name="Gotoh A."/>
            <person name="Gotoh Y."/>
            <person name="Taniguchi I."/>
            <person name="Nakamura K."/>
            <person name="Hayashi T."/>
            <person name="Katayama T."/>
            <person name="Uemura T."/>
            <person name="Hattori Y."/>
        </authorList>
    </citation>
    <scope>NUCLEOTIDE SEQUENCE [LARGE SCALE GENOMIC DNA]</scope>
    <source>
        <strain evidence="10 11">KH-74</strain>
    </source>
</reference>
<keyword evidence="11" id="KW-1185">Reference proteome</keyword>
<dbReference type="EMBL" id="BTGD01000013">
    <property type="protein sequence ID" value="GMM57552.1"/>
    <property type="molecule type" value="Genomic_DNA"/>
</dbReference>
<evidence type="ECO:0000259" key="8">
    <source>
        <dbReference type="Pfam" id="PF00675"/>
    </source>
</evidence>
<feature type="compositionally biased region" description="Basic and acidic residues" evidence="7">
    <location>
        <begin position="299"/>
        <end position="310"/>
    </location>
</feature>
<dbReference type="GO" id="GO:0043171">
    <property type="term" value="P:peptide catabolic process"/>
    <property type="evidence" value="ECO:0007669"/>
    <property type="project" value="TreeGrafter"/>
</dbReference>
<keyword evidence="5" id="KW-0862">Zinc</keyword>
<gene>
    <name evidence="10" type="ORF">DAKH74_041680</name>
</gene>
<name>A0AAV5S2Q8_MAUHU</name>
<comment type="caution">
    <text evidence="10">The sequence shown here is derived from an EMBL/GenBank/DDBJ whole genome shotgun (WGS) entry which is preliminary data.</text>
</comment>
<organism evidence="10 11">
    <name type="scientific">Maudiozyma humilis</name>
    <name type="common">Sour dough yeast</name>
    <name type="synonym">Kazachstania humilis</name>
    <dbReference type="NCBI Taxonomy" id="51915"/>
    <lineage>
        <taxon>Eukaryota</taxon>
        <taxon>Fungi</taxon>
        <taxon>Dikarya</taxon>
        <taxon>Ascomycota</taxon>
        <taxon>Saccharomycotina</taxon>
        <taxon>Saccharomycetes</taxon>
        <taxon>Saccharomycetales</taxon>
        <taxon>Saccharomycetaceae</taxon>
        <taxon>Maudiozyma</taxon>
    </lineage>
</organism>
<evidence type="ECO:0000256" key="3">
    <source>
        <dbReference type="ARBA" id="ARBA00022723"/>
    </source>
</evidence>
<dbReference type="GO" id="GO:0046872">
    <property type="term" value="F:metal ion binding"/>
    <property type="evidence" value="ECO:0007669"/>
    <property type="project" value="UniProtKB-KW"/>
</dbReference>
<keyword evidence="2" id="KW-0645">Protease</keyword>
<evidence type="ECO:0000259" key="9">
    <source>
        <dbReference type="Pfam" id="PF05193"/>
    </source>
</evidence>
<dbReference type="InterPro" id="IPR011249">
    <property type="entry name" value="Metalloenz_LuxS/M16"/>
</dbReference>
<dbReference type="Proteomes" id="UP001377567">
    <property type="component" value="Unassembled WGS sequence"/>
</dbReference>
<dbReference type="GO" id="GO:0005829">
    <property type="term" value="C:cytosol"/>
    <property type="evidence" value="ECO:0007669"/>
    <property type="project" value="TreeGrafter"/>
</dbReference>
<keyword evidence="4" id="KW-0378">Hydrolase</keyword>
<feature type="region of interest" description="Disordered" evidence="7">
    <location>
        <begin position="270"/>
        <end position="310"/>
    </location>
</feature>
<dbReference type="GO" id="GO:0004222">
    <property type="term" value="F:metalloendopeptidase activity"/>
    <property type="evidence" value="ECO:0007669"/>
    <property type="project" value="TreeGrafter"/>
</dbReference>
<dbReference type="PANTHER" id="PTHR43690">
    <property type="entry name" value="NARDILYSIN"/>
    <property type="match status" value="1"/>
</dbReference>
<sequence length="1246" mass="135573">MNAIHKFVIAYILPFLNIMSWTRIQTHSPQLDTPLLFSNRTHKLCTLPNGILTLLISDPDDTLSACSLSVAAGAHNDPLSLPGIAHLTEHMLLAGGSKRYPQLGEYHETISKYEGFHNAYTTGEQTTFYFELPLLATAIDTNTDADTTTTTFDTVADMLASSFKHPLFTTGALNKEVYAIASEHDANVANPSKLLYHGIRQLANPHHPFSRFSTGDMHTLARSSKLKRRVKHYFQDHMGSDRMTLCLRGPQSIHSLAALALSKFGDIPAGARSSGPGTPMPSPAVSPSPSLTPPPAQPRKWEIGRPGEADPHGLGARTLERVWLPQYHGVPCFLPAPHHNAVHIVPPTLADRRVRYVWPVDRVESPFGQREVWLFSAVWAELLGDESPGSLCARLVSLGWATGCAAFVSEFSVRDTGLVLELMLTESGWEQRSLVSACVMQRMRAVLDPAAEAQCAQFLRTQDVADLIAFVHRAKPSSPMDEASELSARLLENLGALDARNLLRGQPTFADLGGYADIAAADEGSAEVSEWWAGVAARFTKFVGDYTAWSNVRVVSMGPRDPGQRDDDYDTDEHYRYDYREESLREPEAMPTDDHSFSPFPDPNPFIPSWCASPQVLHQLVLQSTLESRFASLQPGAARHGSAALSRLQIPRLAASNGQYSLWALEDPELAAPTSRKCAVTLHLQGEGTPSPLTTLSLEVLVHAAAAQAGPALYASQRLGYVWECDASEQGGSTLRVTVCGFAEGVPRLVRGIVRALQDAASATTLSSAAWERARAATRAAYDSAASDNALRVASVGLLVLLERHMWPPAERLRVLEEMTREEYTLECAALLRAPRLTLFVQGDMPCGDTVSRWLSDDLTGHLRPGAVGSTSPSPAYVPHTVSLPPGCDYYYEHERPASTNALVYFLQTGPRWDPRTRALTHFTAYLMSLSLHAELRSRRQVAYVVLGGTRELTDTMGLHVSLLAGSAPSELELRVGEYLCYLEHEVLARLDKAAFQQHVQTYLAARERTAAAGNGDKSSADESVGGPADLLQEVAPTVRAGDIDADTASSASLHRHRRLARAILQGQGNNHPQDRAQADREELGVLRRLTLREYARFYCTYVSVHSPDRSKLSVRVVGTSGESDDGDGGEDDSASSDVLLVQLQAFLRMAGVLVDTEALRKAVAAAGEQGSNAALVRGILRSLGGSRPREAWRLARAVLRAVLQARAAAKDASAQSKNGPVYCAAAAASTAQNPRRLATPDALWR</sequence>
<evidence type="ECO:0000256" key="5">
    <source>
        <dbReference type="ARBA" id="ARBA00022833"/>
    </source>
</evidence>
<dbReference type="Gene3D" id="3.30.830.10">
    <property type="entry name" value="Metalloenzyme, LuxS/M16 peptidase-like"/>
    <property type="match status" value="4"/>
</dbReference>
<protein>
    <submittedName>
        <fullName evidence="10">Axl1 protein</fullName>
    </submittedName>
</protein>
<dbReference type="InterPro" id="IPR011765">
    <property type="entry name" value="Pept_M16_N"/>
</dbReference>
<proteinExistence type="inferred from homology"/>
<evidence type="ECO:0000256" key="6">
    <source>
        <dbReference type="ARBA" id="ARBA00023049"/>
    </source>
</evidence>
<feature type="domain" description="Peptidase M16 N-terminal" evidence="8">
    <location>
        <begin position="54"/>
        <end position="195"/>
    </location>
</feature>
<feature type="domain" description="Peptidase M16 C-terminal" evidence="9">
    <location>
        <begin position="229"/>
        <end position="419"/>
    </location>
</feature>
<dbReference type="AlphaFoldDB" id="A0AAV5S2Q8"/>
<dbReference type="PANTHER" id="PTHR43690:SF18">
    <property type="entry name" value="INSULIN-DEGRADING ENZYME-RELATED"/>
    <property type="match status" value="1"/>
</dbReference>
<evidence type="ECO:0000256" key="2">
    <source>
        <dbReference type="ARBA" id="ARBA00022670"/>
    </source>
</evidence>
<keyword evidence="6" id="KW-0482">Metalloprotease</keyword>
<evidence type="ECO:0000256" key="1">
    <source>
        <dbReference type="ARBA" id="ARBA00007261"/>
    </source>
</evidence>
<feature type="compositionally biased region" description="Pro residues" evidence="7">
    <location>
        <begin position="278"/>
        <end position="297"/>
    </location>
</feature>
<evidence type="ECO:0000313" key="11">
    <source>
        <dbReference type="Proteomes" id="UP001377567"/>
    </source>
</evidence>
<dbReference type="GO" id="GO:0051603">
    <property type="term" value="P:proteolysis involved in protein catabolic process"/>
    <property type="evidence" value="ECO:0007669"/>
    <property type="project" value="TreeGrafter"/>
</dbReference>
<accession>A0AAV5S2Q8</accession>
<evidence type="ECO:0000256" key="7">
    <source>
        <dbReference type="SAM" id="MobiDB-lite"/>
    </source>
</evidence>
<dbReference type="GO" id="GO:0005739">
    <property type="term" value="C:mitochondrion"/>
    <property type="evidence" value="ECO:0007669"/>
    <property type="project" value="TreeGrafter"/>
</dbReference>
<keyword evidence="3" id="KW-0479">Metal-binding</keyword>
<dbReference type="Pfam" id="PF00675">
    <property type="entry name" value="Peptidase_M16"/>
    <property type="match status" value="1"/>
</dbReference>
<dbReference type="InterPro" id="IPR007863">
    <property type="entry name" value="Peptidase_M16_C"/>
</dbReference>
<evidence type="ECO:0000256" key="4">
    <source>
        <dbReference type="ARBA" id="ARBA00022801"/>
    </source>
</evidence>